<gene>
    <name evidence="9" type="ORF">JTE88_00715</name>
</gene>
<evidence type="ECO:0000256" key="8">
    <source>
        <dbReference type="SAM" id="Phobius"/>
    </source>
</evidence>
<dbReference type="PANTHER" id="PTHR34702:SF1">
    <property type="entry name" value="NA(+)_H(+) ANTIPORTER SUBUNIT F"/>
    <property type="match status" value="1"/>
</dbReference>
<dbReference type="Proteomes" id="UP000602653">
    <property type="component" value="Chromosome"/>
</dbReference>
<comment type="similarity">
    <text evidence="2">Belongs to the CPA3 antiporters (TC 2.A.63) subunit F family.</text>
</comment>
<evidence type="ECO:0000256" key="3">
    <source>
        <dbReference type="ARBA" id="ARBA00022448"/>
    </source>
</evidence>
<feature type="transmembrane region" description="Helical" evidence="8">
    <location>
        <begin position="59"/>
        <end position="81"/>
    </location>
</feature>
<evidence type="ECO:0000313" key="9">
    <source>
        <dbReference type="EMBL" id="QRV02319.1"/>
    </source>
</evidence>
<feature type="transmembrane region" description="Helical" evidence="8">
    <location>
        <begin position="6"/>
        <end position="23"/>
    </location>
</feature>
<keyword evidence="10" id="KW-1185">Reference proteome</keyword>
<reference evidence="9 10" key="1">
    <citation type="submission" date="2021-02" db="EMBL/GenBank/DDBJ databases">
        <title>Complete Genome Sequence of Arcanobacterium phocisimile strain DSM 26142T from a harbour seal.</title>
        <authorList>
            <person name="Borowiak M."/>
            <person name="Alssahen M."/>
            <person name="Malorny B."/>
            <person name="Laemmler C."/>
            <person name="Siebert U."/>
            <person name="Ploetz M."/>
            <person name="Abdulmawjood A."/>
        </authorList>
    </citation>
    <scope>NUCLEOTIDE SEQUENCE [LARGE SCALE GENOMIC DNA]</scope>
    <source>
        <strain evidence="9 10">DSM 26142</strain>
    </source>
</reference>
<evidence type="ECO:0000313" key="10">
    <source>
        <dbReference type="Proteomes" id="UP000602653"/>
    </source>
</evidence>
<evidence type="ECO:0000256" key="1">
    <source>
        <dbReference type="ARBA" id="ARBA00004651"/>
    </source>
</evidence>
<evidence type="ECO:0000256" key="5">
    <source>
        <dbReference type="ARBA" id="ARBA00022692"/>
    </source>
</evidence>
<organism evidence="9 10">
    <name type="scientific">Arcanobacterium phocisimile</name>
    <dbReference type="NCBI Taxonomy" id="1302235"/>
    <lineage>
        <taxon>Bacteria</taxon>
        <taxon>Bacillati</taxon>
        <taxon>Actinomycetota</taxon>
        <taxon>Actinomycetes</taxon>
        <taxon>Actinomycetales</taxon>
        <taxon>Actinomycetaceae</taxon>
        <taxon>Arcanobacterium</taxon>
    </lineage>
</organism>
<feature type="transmembrane region" description="Helical" evidence="8">
    <location>
        <begin position="35"/>
        <end position="53"/>
    </location>
</feature>
<evidence type="ECO:0000256" key="7">
    <source>
        <dbReference type="ARBA" id="ARBA00023136"/>
    </source>
</evidence>
<evidence type="ECO:0000256" key="2">
    <source>
        <dbReference type="ARBA" id="ARBA00009212"/>
    </source>
</evidence>
<proteinExistence type="inferred from homology"/>
<dbReference type="RefSeq" id="WP_204424706.1">
    <property type="nucleotide sequence ID" value="NZ_CP070228.1"/>
</dbReference>
<dbReference type="EMBL" id="CP070228">
    <property type="protein sequence ID" value="QRV02319.1"/>
    <property type="molecule type" value="Genomic_DNA"/>
</dbReference>
<keyword evidence="5 8" id="KW-0812">Transmembrane</keyword>
<dbReference type="Pfam" id="PF04066">
    <property type="entry name" value="MrpF_PhaF"/>
    <property type="match status" value="1"/>
</dbReference>
<dbReference type="InterPro" id="IPR007208">
    <property type="entry name" value="MrpF/PhaF-like"/>
</dbReference>
<keyword evidence="7 8" id="KW-0472">Membrane</keyword>
<comment type="subcellular location">
    <subcellularLocation>
        <location evidence="1">Cell membrane</location>
        <topology evidence="1">Multi-pass membrane protein</topology>
    </subcellularLocation>
</comment>
<evidence type="ECO:0008006" key="11">
    <source>
        <dbReference type="Google" id="ProtNLM"/>
    </source>
</evidence>
<keyword evidence="3" id="KW-0813">Transport</keyword>
<evidence type="ECO:0000256" key="4">
    <source>
        <dbReference type="ARBA" id="ARBA00022475"/>
    </source>
</evidence>
<keyword evidence="6 8" id="KW-1133">Transmembrane helix</keyword>
<name>A0ABX7IIG5_9ACTO</name>
<protein>
    <recommendedName>
        <fullName evidence="11">Multisubunit sodium/proton antiporter, MrpF subunit</fullName>
    </recommendedName>
</protein>
<sequence>MMWLLMASAVIELLAVALLLWRLGRGPTILDRVVTLDMITSVLVGGIAILFAFTRRTDLLPVFVVLSLVGFVGSTVTSRALPKEEE</sequence>
<accession>A0ABX7IIG5</accession>
<dbReference type="PANTHER" id="PTHR34702">
    <property type="entry name" value="NA(+)/H(+) ANTIPORTER SUBUNIT F1"/>
    <property type="match status" value="1"/>
</dbReference>
<keyword evidence="4" id="KW-1003">Cell membrane</keyword>
<evidence type="ECO:0000256" key="6">
    <source>
        <dbReference type="ARBA" id="ARBA00022989"/>
    </source>
</evidence>